<sequence length="283" mass="32444">MKKEIPLIGLPMPKIRELKLPTLKEVMCVFFYQLHVLKHSIKQSAKNAVDQVVKLWEKNHISTSRSDNIVKKILRCHSKWLKLQKNFKRKKSPAQKQKEAIFQSELKMLLDIADKKSLEALDDRTKNLYLNQKNGIRKEFIHNNVHTSDMSENQMQGEESNPSPPSSSCQTIIASENSESLPSQSLSEDTNFDSDLDYDPQIQIKQPKINILTPELISALDRANVSSRNAISIITPILSSVGIKIENTTLSYRTIQRTRMMLRKDIAQGVTDDFKTHDEYVVQ</sequence>
<organism evidence="2 3">
    <name type="scientific">Microctonus hyperodae</name>
    <name type="common">Parasitoid wasp</name>
    <dbReference type="NCBI Taxonomy" id="165561"/>
    <lineage>
        <taxon>Eukaryota</taxon>
        <taxon>Metazoa</taxon>
        <taxon>Ecdysozoa</taxon>
        <taxon>Arthropoda</taxon>
        <taxon>Hexapoda</taxon>
        <taxon>Insecta</taxon>
        <taxon>Pterygota</taxon>
        <taxon>Neoptera</taxon>
        <taxon>Endopterygota</taxon>
        <taxon>Hymenoptera</taxon>
        <taxon>Apocrita</taxon>
        <taxon>Ichneumonoidea</taxon>
        <taxon>Braconidae</taxon>
        <taxon>Euphorinae</taxon>
        <taxon>Microctonus</taxon>
    </lineage>
</organism>
<dbReference type="EMBL" id="JAQQBR010000005">
    <property type="protein sequence ID" value="KAK0175066.1"/>
    <property type="molecule type" value="Genomic_DNA"/>
</dbReference>
<feature type="compositionally biased region" description="Polar residues" evidence="1">
    <location>
        <begin position="150"/>
        <end position="159"/>
    </location>
</feature>
<comment type="caution">
    <text evidence="2">The sequence shown here is derived from an EMBL/GenBank/DDBJ whole genome shotgun (WGS) entry which is preliminary data.</text>
</comment>
<keyword evidence="3" id="KW-1185">Reference proteome</keyword>
<evidence type="ECO:0000256" key="1">
    <source>
        <dbReference type="SAM" id="MobiDB-lite"/>
    </source>
</evidence>
<dbReference type="AlphaFoldDB" id="A0AA39FT66"/>
<reference evidence="2" key="1">
    <citation type="journal article" date="2023" name="bioRxiv">
        <title>Scaffold-level genome assemblies of two parasitoid biocontrol wasps reveal the parthenogenesis mechanism and an associated novel virus.</title>
        <authorList>
            <person name="Inwood S."/>
            <person name="Skelly J."/>
            <person name="Guhlin J."/>
            <person name="Harrop T."/>
            <person name="Goldson S."/>
            <person name="Dearden P."/>
        </authorList>
    </citation>
    <scope>NUCLEOTIDE SEQUENCE</scope>
    <source>
        <strain evidence="2">Lincoln</strain>
        <tissue evidence="2">Whole body</tissue>
    </source>
</reference>
<accession>A0AA39FT66</accession>
<feature type="region of interest" description="Disordered" evidence="1">
    <location>
        <begin position="150"/>
        <end position="170"/>
    </location>
</feature>
<dbReference type="Proteomes" id="UP001168972">
    <property type="component" value="Unassembled WGS sequence"/>
</dbReference>
<proteinExistence type="predicted"/>
<evidence type="ECO:0000313" key="2">
    <source>
        <dbReference type="EMBL" id="KAK0175066.1"/>
    </source>
</evidence>
<evidence type="ECO:0000313" key="3">
    <source>
        <dbReference type="Proteomes" id="UP001168972"/>
    </source>
</evidence>
<reference evidence="2" key="2">
    <citation type="submission" date="2023-03" db="EMBL/GenBank/DDBJ databases">
        <authorList>
            <person name="Inwood S.N."/>
            <person name="Skelly J.G."/>
            <person name="Guhlin J."/>
            <person name="Harrop T.W.R."/>
            <person name="Goldson S.G."/>
            <person name="Dearden P.K."/>
        </authorList>
    </citation>
    <scope>NUCLEOTIDE SEQUENCE</scope>
    <source>
        <strain evidence="2">Lincoln</strain>
        <tissue evidence="2">Whole body</tissue>
    </source>
</reference>
<name>A0AA39FT66_MICHY</name>
<protein>
    <submittedName>
        <fullName evidence="2">Uncharacterized protein</fullName>
    </submittedName>
</protein>
<gene>
    <name evidence="2" type="ORF">PV327_008850</name>
</gene>